<feature type="domain" description="Tudor" evidence="6">
    <location>
        <begin position="1568"/>
        <end position="1628"/>
    </location>
</feature>
<dbReference type="RefSeq" id="XP_057388705.1">
    <property type="nucleotide sequence ID" value="XM_057532722.1"/>
</dbReference>
<dbReference type="InterPro" id="IPR047848">
    <property type="entry name" value="RNF17-like_TUDOR_rpt3"/>
</dbReference>
<name>A0ABM3SFT8_BALAC</name>
<feature type="domain" description="Tudor" evidence="6">
    <location>
        <begin position="1056"/>
        <end position="1115"/>
    </location>
</feature>
<keyword evidence="2 4" id="KW-0863">Zinc-finger</keyword>
<dbReference type="SUPFAM" id="SSF50199">
    <property type="entry name" value="Staphylococcal nuclease"/>
    <property type="match status" value="1"/>
</dbReference>
<gene>
    <name evidence="8" type="primary">RNF17</name>
</gene>
<protein>
    <submittedName>
        <fullName evidence="8">RING finger protein 17</fullName>
    </submittedName>
</protein>
<dbReference type="Proteomes" id="UP001652580">
    <property type="component" value="Chromosome 18"/>
</dbReference>
<evidence type="ECO:0000313" key="7">
    <source>
        <dbReference type="Proteomes" id="UP001652580"/>
    </source>
</evidence>
<dbReference type="PANTHER" id="PTHR16442:SF1">
    <property type="entry name" value="RING FINGER PROTEIN 17"/>
    <property type="match status" value="1"/>
</dbReference>
<sequence>MHGRQLVPSHCTPLLAVTQNRKVRGKGAEDLKTTSKGKKATKLQTLFGMGLAPSGALGDRVTLAGVSSLLPGFDTKDAGTARGAGLTSEAATKEAAASRASCFASSGGQVESKGQAWGAAEALCSRCGRRSSGAPGHHHELQCGHAFCELCLLITEEYSTITCPDCEVASTINTKQEYCPIGGCIKEDSFMEKLQPKKMKSCSQDFKKTADLLTVGLKHSTSTHRTVLNPSTVIEETETGEEIDEALKVAAQNFEQLSIAVKMLEHIYNQTKEETVSLIEVLEKQFDQLFTSLDSRKKNLCEEVVRNTDDYLSNIITAKRYIEVKKNDLDAAMKIARELKSTPSLRIYCDLNQIIWTLKLTFESELSQVSSLKLRNSPKLNMNCSEIICMFNNMGKIEFEDSTKFDPQESEMGQNVQKKYNRKKEFSCSGTYPSLEKKKVDISILTSAAPPPTPLQRESSDTHLEAKHFPPQNEVVAITPCETVAALPQAGPSPDVIIEEVIEEDLESSPELVFVSHVIHPCHFYIRKYSQIKDATVLEKKVNQFCSKSAYLDPSDILELGARIFVNSIENGMWCRGTITELIPIGSESIRKPCIPTKFSVHKVALIQIFMVDFGNSEVLIVAGVGDTYMRSEHIAKQHVTLNDLCLALRKSEPYIEGLLKDIQPLAQPCSLKDIVPQNSTEGWGEEAKIEFLKMVNKKAVLMKVFKEEDGVLIVDLQKPPTNKISSDMPVSLRDALVFMELARFRSQSPRSHSAKNTTLHYHPPVLPKGMTDVSVMVCHINSPTDFYLQLIESLDFLFLLKTIEEFYKNEDAENLEILCPVQDQACVAKFEDGVWYRAKVVGLPGHREVEVKYVDFGNTAKITLKEMRKIKDEFLNPAEKAIKCKLAYVEPCKGTLQWSKKAKEKFQEKTQDKFMTCSVIKILEDNVLLVELFDFLGAPGMTPTSINDQLVKEGLASYEVGYTLKDNSKKHTEVWDPSPEEIISNEVNNLIPVFAKSLPNEDLQSLYYKELPVYICSVVSPEKIYVQWLLTENLLHSLGEKMVAAYENSKWEPVKWKNDMHCAVKIPNENQWQRGQIIRMVTDTLVEVLLYDVGVELVVNINCLRELEENLKTMRRLSLECSLVDIRPAGGSDKWTATACDCLSLYLTGAIATIIIQENNTTWPLPVKIFCRDDKGECVDVSKYLIKKGLALRETRPNKLDNSHLLSQKSLEIPLVQGESVVTKCIKINADPDKKAADILSEHKVSEFKEKILEPRTTGCYKPPAIPNEKVFEAVVSCIGDDGTIFVVPKLSEFELIKMMNEIQSNLKCLGLLEPYFWRKGEACAVRGSDTLWYRGKVMEVIGGTIRVQYLDHGFTEKIPQCHLYPILLYPDTPQLCIPCHLYNTIPVGNVWQPDAVELLQELLSKREVEVHIMESPEDPWEKFSARLYLDGMSLSCFMAHHKHCTFERSEEMLKEKPTDYNKKYEEERWEIRFEELLLPETETPILPPYLSSPLPPPGELYAVQVKHVVSPSEVYICLDSVENCNLVKQHDDTVDGGVSWEPEPESLEEALGRFNKDVETFPPLTDFRTEMPCLAEYDDGVWYRAKIVSIKEFNPLAVLVQFVDYGSTEKLTINRLCQIPVHLMQYPAQAIKVLLAGFKPPLRDVGKARIPYCPKWSMEALWAMIDCLQGKQLYASSMAQVPEQIVTLYEDEQYPVHMSLVEMGLADQDE</sequence>
<dbReference type="InterPro" id="IPR001841">
    <property type="entry name" value="Znf_RING"/>
</dbReference>
<dbReference type="PROSITE" id="PS00518">
    <property type="entry name" value="ZF_RING_1"/>
    <property type="match status" value="1"/>
</dbReference>
<dbReference type="InterPro" id="IPR047845">
    <property type="entry name" value="RNF17-like_TUDOR_rpt1"/>
</dbReference>
<reference evidence="8" key="1">
    <citation type="submission" date="2025-08" db="UniProtKB">
        <authorList>
            <consortium name="RefSeq"/>
        </authorList>
    </citation>
    <scope>IDENTIFICATION</scope>
</reference>
<organism evidence="7 8">
    <name type="scientific">Balaenoptera acutorostrata</name>
    <name type="common">Common minke whale</name>
    <name type="synonym">Balaena rostrata</name>
    <dbReference type="NCBI Taxonomy" id="9767"/>
    <lineage>
        <taxon>Eukaryota</taxon>
        <taxon>Metazoa</taxon>
        <taxon>Chordata</taxon>
        <taxon>Craniata</taxon>
        <taxon>Vertebrata</taxon>
        <taxon>Euteleostomi</taxon>
        <taxon>Mammalia</taxon>
        <taxon>Eutheria</taxon>
        <taxon>Laurasiatheria</taxon>
        <taxon>Artiodactyla</taxon>
        <taxon>Whippomorpha</taxon>
        <taxon>Cetacea</taxon>
        <taxon>Mysticeti</taxon>
        <taxon>Balaenopteridae</taxon>
        <taxon>Balaenoptera</taxon>
    </lineage>
</organism>
<dbReference type="InterPro" id="IPR035437">
    <property type="entry name" value="SNase_OB-fold_sf"/>
</dbReference>
<dbReference type="CDD" id="cd20417">
    <property type="entry name" value="Tudor_TDRD4_rpt4"/>
    <property type="match status" value="1"/>
</dbReference>
<evidence type="ECO:0000256" key="4">
    <source>
        <dbReference type="PROSITE-ProRule" id="PRU00175"/>
    </source>
</evidence>
<dbReference type="InterPro" id="IPR047850">
    <property type="entry name" value="RNF17-like_TUDOR_rpt5"/>
</dbReference>
<dbReference type="SUPFAM" id="SSF57850">
    <property type="entry name" value="RING/U-box"/>
    <property type="match status" value="1"/>
</dbReference>
<evidence type="ECO:0000313" key="8">
    <source>
        <dbReference type="RefSeq" id="XP_057388705.1"/>
    </source>
</evidence>
<evidence type="ECO:0000256" key="2">
    <source>
        <dbReference type="ARBA" id="ARBA00022771"/>
    </source>
</evidence>
<dbReference type="CDD" id="cd20414">
    <property type="entry name" value="Tudor_TDRD4_rpt1"/>
    <property type="match status" value="1"/>
</dbReference>
<dbReference type="PROSITE" id="PS50304">
    <property type="entry name" value="TUDOR"/>
    <property type="match status" value="4"/>
</dbReference>
<evidence type="ECO:0000259" key="5">
    <source>
        <dbReference type="PROSITE" id="PS50089"/>
    </source>
</evidence>
<dbReference type="Gene3D" id="2.30.30.140">
    <property type="match status" value="5"/>
</dbReference>
<evidence type="ECO:0000256" key="1">
    <source>
        <dbReference type="ARBA" id="ARBA00022723"/>
    </source>
</evidence>
<keyword evidence="3" id="KW-0862">Zinc</keyword>
<dbReference type="Gene3D" id="2.40.50.90">
    <property type="match status" value="3"/>
</dbReference>
<dbReference type="InterPro" id="IPR047849">
    <property type="entry name" value="RNF17-like_TUDOR_rpt4"/>
</dbReference>
<dbReference type="SUPFAM" id="SSF63748">
    <property type="entry name" value="Tudor/PWWP/MBT"/>
    <property type="match status" value="5"/>
</dbReference>
<dbReference type="PROSITE" id="PS50089">
    <property type="entry name" value="ZF_RING_2"/>
    <property type="match status" value="1"/>
</dbReference>
<dbReference type="SMART" id="SM00333">
    <property type="entry name" value="TUDOR"/>
    <property type="match status" value="4"/>
</dbReference>
<keyword evidence="1" id="KW-0479">Metal-binding</keyword>
<evidence type="ECO:0000256" key="3">
    <source>
        <dbReference type="ARBA" id="ARBA00022833"/>
    </source>
</evidence>
<dbReference type="GeneID" id="103013373"/>
<dbReference type="CDD" id="cd20418">
    <property type="entry name" value="Tudor_TDRD4_rpt5"/>
    <property type="match status" value="1"/>
</dbReference>
<dbReference type="InterPro" id="IPR017907">
    <property type="entry name" value="Znf_RING_CS"/>
</dbReference>
<dbReference type="CDD" id="cd20416">
    <property type="entry name" value="Tudor_TDRD4_rpt3"/>
    <property type="match status" value="1"/>
</dbReference>
<dbReference type="CDD" id="cd20415">
    <property type="entry name" value="Tudor_TDRD4_rpt2"/>
    <property type="match status" value="1"/>
</dbReference>
<dbReference type="InterPro" id="IPR047847">
    <property type="entry name" value="RNF17-like_TUDOR_rpt2"/>
</dbReference>
<proteinExistence type="predicted"/>
<evidence type="ECO:0000259" key="6">
    <source>
        <dbReference type="PROSITE" id="PS50304"/>
    </source>
</evidence>
<feature type="domain" description="RING-type" evidence="5">
    <location>
        <begin position="124"/>
        <end position="167"/>
    </location>
</feature>
<feature type="domain" description="Tudor" evidence="6">
    <location>
        <begin position="820"/>
        <end position="878"/>
    </location>
</feature>
<keyword evidence="7" id="KW-1185">Reference proteome</keyword>
<feature type="domain" description="Tudor" evidence="6">
    <location>
        <begin position="1318"/>
        <end position="1375"/>
    </location>
</feature>
<dbReference type="InterPro" id="IPR002999">
    <property type="entry name" value="Tudor"/>
</dbReference>
<accession>A0ABM3SFT8</accession>
<dbReference type="Pfam" id="PF00567">
    <property type="entry name" value="TUDOR"/>
    <property type="match status" value="5"/>
</dbReference>
<dbReference type="PANTHER" id="PTHR16442">
    <property type="entry name" value="RING FINGER PROTEIN 17"/>
    <property type="match status" value="1"/>
</dbReference>